<reference evidence="2 3" key="1">
    <citation type="submission" date="2013-05" db="EMBL/GenBank/DDBJ databases">
        <title>Genome sequence of Streptomyces sparsogenes DSM 40356.</title>
        <authorList>
            <person name="Coyne S."/>
            <person name="Seebeck F.P."/>
        </authorList>
    </citation>
    <scope>NUCLEOTIDE SEQUENCE [LARGE SCALE GENOMIC DNA]</scope>
    <source>
        <strain evidence="2 3">DSM 40356</strain>
    </source>
</reference>
<gene>
    <name evidence="2" type="ORF">SPAR_29566</name>
</gene>
<dbReference type="EMBL" id="ASQP01000387">
    <property type="protein sequence ID" value="OMI35794.1"/>
    <property type="molecule type" value="Genomic_DNA"/>
</dbReference>
<proteinExistence type="predicted"/>
<dbReference type="AlphaFoldDB" id="A0A1R1SBT4"/>
<organism evidence="2 3">
    <name type="scientific">Streptomyces sparsogenes DSM 40356</name>
    <dbReference type="NCBI Taxonomy" id="1331668"/>
    <lineage>
        <taxon>Bacteria</taxon>
        <taxon>Bacillati</taxon>
        <taxon>Actinomycetota</taxon>
        <taxon>Actinomycetes</taxon>
        <taxon>Kitasatosporales</taxon>
        <taxon>Streptomycetaceae</taxon>
        <taxon>Streptomyces</taxon>
    </lineage>
</organism>
<feature type="region of interest" description="Disordered" evidence="1">
    <location>
        <begin position="54"/>
        <end position="74"/>
    </location>
</feature>
<name>A0A1R1SBT4_9ACTN</name>
<sequence>MSEPPSGGRSPTPVQLRADVFRRGGGQGLRDWTAMVTAGVGDGHRADARHSVIHRGADDGAPLDLAVAQVREPR</sequence>
<dbReference type="Proteomes" id="UP000186168">
    <property type="component" value="Unassembled WGS sequence"/>
</dbReference>
<accession>A0A1R1SBT4</accession>
<evidence type="ECO:0000313" key="3">
    <source>
        <dbReference type="Proteomes" id="UP000186168"/>
    </source>
</evidence>
<comment type="caution">
    <text evidence="2">The sequence shown here is derived from an EMBL/GenBank/DDBJ whole genome shotgun (WGS) entry which is preliminary data.</text>
</comment>
<evidence type="ECO:0000256" key="1">
    <source>
        <dbReference type="SAM" id="MobiDB-lite"/>
    </source>
</evidence>
<keyword evidence="3" id="KW-1185">Reference proteome</keyword>
<protein>
    <submittedName>
        <fullName evidence="2">Uncharacterized protein</fullName>
    </submittedName>
</protein>
<evidence type="ECO:0000313" key="2">
    <source>
        <dbReference type="EMBL" id="OMI35794.1"/>
    </source>
</evidence>